<gene>
    <name evidence="1" type="ORF">L9G74_21250</name>
</gene>
<reference evidence="2" key="1">
    <citation type="submission" date="2023-07" db="EMBL/GenBank/DDBJ databases">
        <title>Shewanella mangrovi sp. nov., an acetaldehyde- degrading bacterium isolated from mangrove sediment.</title>
        <authorList>
            <person name="Liu Y."/>
        </authorList>
    </citation>
    <scope>NUCLEOTIDE SEQUENCE [LARGE SCALE GENOMIC DNA]</scope>
    <source>
        <strain evidence="2">C32</strain>
    </source>
</reference>
<sequence>RATGASPLTSGLDHVKVHVSKTNTSCELSKPDADVLRPPNTTMDLPSGAIKQLCIRASQK</sequence>
<evidence type="ECO:0008006" key="3">
    <source>
        <dbReference type="Google" id="ProtNLM"/>
    </source>
</evidence>
<evidence type="ECO:0000313" key="1">
    <source>
        <dbReference type="EMBL" id="MCS4558949.1"/>
    </source>
</evidence>
<name>A0ABT2FUT2_9GAMM</name>
<keyword evidence="2" id="KW-1185">Reference proteome</keyword>
<evidence type="ECO:0000313" key="2">
    <source>
        <dbReference type="Proteomes" id="UP001201549"/>
    </source>
</evidence>
<protein>
    <recommendedName>
        <fullName evidence="3">Transposase</fullName>
    </recommendedName>
</protein>
<organism evidence="1 2">
    <name type="scientific">Shewanella electrica</name>
    <dbReference type="NCBI Taxonomy" id="515560"/>
    <lineage>
        <taxon>Bacteria</taxon>
        <taxon>Pseudomonadati</taxon>
        <taxon>Pseudomonadota</taxon>
        <taxon>Gammaproteobacteria</taxon>
        <taxon>Alteromonadales</taxon>
        <taxon>Shewanellaceae</taxon>
        <taxon>Shewanella</taxon>
    </lineage>
</organism>
<comment type="caution">
    <text evidence="1">The sequence shown here is derived from an EMBL/GenBank/DDBJ whole genome shotgun (WGS) entry which is preliminary data.</text>
</comment>
<dbReference type="EMBL" id="JAKOGG010000469">
    <property type="protein sequence ID" value="MCS4558949.1"/>
    <property type="molecule type" value="Genomic_DNA"/>
</dbReference>
<dbReference type="Proteomes" id="UP001201549">
    <property type="component" value="Unassembled WGS sequence"/>
</dbReference>
<proteinExistence type="predicted"/>
<feature type="non-terminal residue" evidence="1">
    <location>
        <position position="1"/>
    </location>
</feature>
<accession>A0ABT2FUT2</accession>